<keyword evidence="1" id="KW-0413">Isomerase</keyword>
<dbReference type="InterPro" id="IPR010951">
    <property type="entry name" value="CM_bact"/>
</dbReference>
<dbReference type="GO" id="GO:0004106">
    <property type="term" value="F:chorismate mutase activity"/>
    <property type="evidence" value="ECO:0007669"/>
    <property type="project" value="InterPro"/>
</dbReference>
<dbReference type="Pfam" id="PF01817">
    <property type="entry name" value="CM_2"/>
    <property type="match status" value="1"/>
</dbReference>
<keyword evidence="5" id="KW-1185">Reference proteome</keyword>
<dbReference type="PANTHER" id="PTHR38041">
    <property type="entry name" value="CHORISMATE MUTASE"/>
    <property type="match status" value="1"/>
</dbReference>
<dbReference type="NCBIfam" id="TIGR01795">
    <property type="entry name" value="CM_mono_cladeE"/>
    <property type="match status" value="1"/>
</dbReference>
<sequence length="231" mass="25687">MTITASFTDEEDPDGHIRIRRFHSEARRVEPYAAVHDGDRGNHGIDPVVKDLPIPREVRGRPRGPRCPAPPWTDASSNIPPQQSPVPLEKAPMNRQTQTKSQSGSPVTANGTTDDRSGEAPEKPAELFELRDSIDNIDAALIHLLAERFKCTGRVGVLKAERRLPPADPAREATQIRRLRALAESAKLDPDFAEKFLDFLVAEVIHHHEAIADSRRNNGPRARPIPARRAR</sequence>
<proteinExistence type="predicted"/>
<dbReference type="GO" id="GO:0046417">
    <property type="term" value="P:chorismate metabolic process"/>
    <property type="evidence" value="ECO:0007669"/>
    <property type="project" value="InterPro"/>
</dbReference>
<evidence type="ECO:0000256" key="1">
    <source>
        <dbReference type="ARBA" id="ARBA00023235"/>
    </source>
</evidence>
<feature type="region of interest" description="Disordered" evidence="2">
    <location>
        <begin position="32"/>
        <end position="122"/>
    </location>
</feature>
<protein>
    <submittedName>
        <fullName evidence="4">Chorismate mutase</fullName>
    </submittedName>
</protein>
<organism evidence="4 5">
    <name type="scientific">Embleya hyalina</name>
    <dbReference type="NCBI Taxonomy" id="516124"/>
    <lineage>
        <taxon>Bacteria</taxon>
        <taxon>Bacillati</taxon>
        <taxon>Actinomycetota</taxon>
        <taxon>Actinomycetes</taxon>
        <taxon>Kitasatosporales</taxon>
        <taxon>Streptomycetaceae</taxon>
        <taxon>Embleya</taxon>
    </lineage>
</organism>
<feature type="domain" description="Chorismate mutase" evidence="3">
    <location>
        <begin position="121"/>
        <end position="212"/>
    </location>
</feature>
<feature type="region of interest" description="Disordered" evidence="2">
    <location>
        <begin position="212"/>
        <end position="231"/>
    </location>
</feature>
<dbReference type="Proteomes" id="UP000286931">
    <property type="component" value="Unassembled WGS sequence"/>
</dbReference>
<dbReference type="Gene3D" id="1.20.59.10">
    <property type="entry name" value="Chorismate mutase"/>
    <property type="match status" value="1"/>
</dbReference>
<dbReference type="SUPFAM" id="SSF48600">
    <property type="entry name" value="Chorismate mutase II"/>
    <property type="match status" value="1"/>
</dbReference>
<accession>A0A401Z2D4</accession>
<comment type="caution">
    <text evidence="4">The sequence shown here is derived from an EMBL/GenBank/DDBJ whole genome shotgun (WGS) entry which is preliminary data.</text>
</comment>
<evidence type="ECO:0000313" key="4">
    <source>
        <dbReference type="EMBL" id="GCE01065.1"/>
    </source>
</evidence>
<evidence type="ECO:0000259" key="3">
    <source>
        <dbReference type="PROSITE" id="PS51168"/>
    </source>
</evidence>
<evidence type="ECO:0000313" key="5">
    <source>
        <dbReference type="Proteomes" id="UP000286931"/>
    </source>
</evidence>
<dbReference type="EMBL" id="BIFH01000044">
    <property type="protein sequence ID" value="GCE01065.1"/>
    <property type="molecule type" value="Genomic_DNA"/>
</dbReference>
<dbReference type="NCBIfam" id="NF006691">
    <property type="entry name" value="PRK09239.1"/>
    <property type="match status" value="1"/>
</dbReference>
<dbReference type="PANTHER" id="PTHR38041:SF1">
    <property type="entry name" value="CHORISMATE MUTASE"/>
    <property type="match status" value="1"/>
</dbReference>
<dbReference type="GO" id="GO:0009697">
    <property type="term" value="P:salicylic acid biosynthetic process"/>
    <property type="evidence" value="ECO:0007669"/>
    <property type="project" value="TreeGrafter"/>
</dbReference>
<evidence type="ECO:0000256" key="2">
    <source>
        <dbReference type="SAM" id="MobiDB-lite"/>
    </source>
</evidence>
<feature type="compositionally biased region" description="Basic and acidic residues" evidence="2">
    <location>
        <begin position="32"/>
        <end position="43"/>
    </location>
</feature>
<dbReference type="AlphaFoldDB" id="A0A401Z2D4"/>
<feature type="compositionally biased region" description="Polar residues" evidence="2">
    <location>
        <begin position="94"/>
        <end position="112"/>
    </location>
</feature>
<dbReference type="InterPro" id="IPR036263">
    <property type="entry name" value="Chorismate_II_sf"/>
</dbReference>
<name>A0A401Z2D4_9ACTN</name>
<dbReference type="PROSITE" id="PS51168">
    <property type="entry name" value="CHORISMATE_MUT_2"/>
    <property type="match status" value="1"/>
</dbReference>
<feature type="compositionally biased region" description="Basic and acidic residues" evidence="2">
    <location>
        <begin position="113"/>
        <end position="122"/>
    </location>
</feature>
<dbReference type="InterPro" id="IPR002701">
    <property type="entry name" value="CM_II_prokaryot"/>
</dbReference>
<dbReference type="InterPro" id="IPR051331">
    <property type="entry name" value="Chorismate_mutase-related"/>
</dbReference>
<dbReference type="InterPro" id="IPR036979">
    <property type="entry name" value="CM_dom_sf"/>
</dbReference>
<dbReference type="SMART" id="SM00830">
    <property type="entry name" value="CM_2"/>
    <property type="match status" value="1"/>
</dbReference>
<gene>
    <name evidence="4" type="ORF">EHYA_08804</name>
</gene>
<reference evidence="4 5" key="1">
    <citation type="submission" date="2018-12" db="EMBL/GenBank/DDBJ databases">
        <title>Draft genome sequence of Embleya hyalina NBRC 13850T.</title>
        <authorList>
            <person name="Komaki H."/>
            <person name="Hosoyama A."/>
            <person name="Kimura A."/>
            <person name="Ichikawa N."/>
            <person name="Tamura T."/>
        </authorList>
    </citation>
    <scope>NUCLEOTIDE SEQUENCE [LARGE SCALE GENOMIC DNA]</scope>
    <source>
        <strain evidence="4 5">NBRC 13850</strain>
    </source>
</reference>